<evidence type="ECO:0000259" key="2">
    <source>
        <dbReference type="Pfam" id="PF03372"/>
    </source>
</evidence>
<keyword evidence="4" id="KW-1185">Reference proteome</keyword>
<dbReference type="PANTHER" id="PTHR42834:SF1">
    <property type="entry name" value="ENDONUCLEASE_EXONUCLEASE_PHOSPHATASE FAMILY PROTEIN (AFU_ORTHOLOGUE AFUA_3G09210)"/>
    <property type="match status" value="1"/>
</dbReference>
<dbReference type="SUPFAM" id="SSF56219">
    <property type="entry name" value="DNase I-like"/>
    <property type="match status" value="1"/>
</dbReference>
<proteinExistence type="predicted"/>
<accession>A0A327XWS8</accession>
<dbReference type="Gene3D" id="3.60.10.10">
    <property type="entry name" value="Endonuclease/exonuclease/phosphatase"/>
    <property type="match status" value="1"/>
</dbReference>
<dbReference type="GO" id="GO:0003824">
    <property type="term" value="F:catalytic activity"/>
    <property type="evidence" value="ECO:0007669"/>
    <property type="project" value="InterPro"/>
</dbReference>
<evidence type="ECO:0000256" key="1">
    <source>
        <dbReference type="SAM" id="MobiDB-lite"/>
    </source>
</evidence>
<dbReference type="CDD" id="cd10283">
    <property type="entry name" value="MnuA_DNase1-like"/>
    <property type="match status" value="1"/>
</dbReference>
<dbReference type="SUPFAM" id="SSF51120">
    <property type="entry name" value="beta-Roll"/>
    <property type="match status" value="1"/>
</dbReference>
<feature type="region of interest" description="Disordered" evidence="1">
    <location>
        <begin position="637"/>
        <end position="656"/>
    </location>
</feature>
<sequence length="1114" mass="113733">MSNLVMTGVVDGPLPGGLPKAIELFVLNDIGDLADYAIGTANNGGASDGPEFTLSGSAAAGEFIYVAFANSSGSGFSDYFGFDPDFETSVLNINGDDVIELFQLGEKVDAFGEIGVDGTGTAWDHLDGWAYRGAQAGPSATFNAADWIYSGTNAIDGETTNATAVTPFPVGSYTAADPQPLVINEVLGSTTGADSEYIELVGEPGQSLAGLSLVVVEGDSGATPGTIDGQFDFADDAVIGDNGFYLVANTQAGAVYGLTPNAMLPTDFIENSSYTIALVETASIAGPAVSGSETVLDAVGVTDGGAGDAFYFDAPVVGPDGSFLPAGVGRVSDGVDTDSASDWSILSFSNDPSVNTPTAGTSGTGGGTEYADVMIHEVQGSTDLADGTLVGTAGAADVSAMAGQEVRVQAIVTQVMAGLGGYYIQEEDADADADASSSEGIFVAGDTAGLTVGDMVTVAGTVSENGGETRIAAHSVTVDSSGNALPTATVVTFPTATVLVDADGDYVANLEAYEGMLVTVPQDMAVTEMFQLDRFGTLRLSSDGQLEQFTQSNAPSVAGYTQALMDNAARSLVLDDGSAAQNPTEIKVPFLGTDGVLDGGDVIRMGDTYSGLTGVLSYSEDSASSSEEPEYRINLPTAGTLSAANPRDAEPDDVGGSLTVTSFNVLNYFTTLDAGGNSTGPDGSQGPRGANSTAEFDRQEAKLVAAINTVAADVVGLLEIENDPLGSTSMMALVSALNAAGGTYAYVDTGVVEGAMGGVVEGDAIKVGFLYNYETVSLIGDFAILDETVDSRFQTVGTQRASVAQTFAEISSGESFTAVVNHLKSKGSVVDGDTDMGDGQGNNANIRADAAAALVDWLASDPTGSGDTDALILGDLNAYAMEDAITAIRAGADGVHGTADDFTDLGEAYDPGGYSYVFDGQTGTLDYALANDSLAGQVTGATRWNINADEADVFDYNLDYGRDPSLYSDDPYRSSDHDPVLIGLDLGAGDAPVEYLVGTSERDTLAGTDANEVLVSGAGNFDAMTGGGGADVFYFGVETHDGVRARDTITDYEVGVDSIGLATGVAVARVVQSGATVVAYFDDRAGATDAVYIRGDGITDSNITFIDDYALAFV</sequence>
<comment type="caution">
    <text evidence="3">The sequence shown here is derived from an EMBL/GenBank/DDBJ whole genome shotgun (WGS) entry which is preliminary data.</text>
</comment>
<dbReference type="Pfam" id="PF03372">
    <property type="entry name" value="Exo_endo_phos"/>
    <property type="match status" value="1"/>
</dbReference>
<feature type="region of interest" description="Disordered" evidence="1">
    <location>
        <begin position="674"/>
        <end position="695"/>
    </location>
</feature>
<dbReference type="InterPro" id="IPR011049">
    <property type="entry name" value="Serralysin-like_metalloprot_C"/>
</dbReference>
<protein>
    <recommendedName>
        <fullName evidence="2">Endonuclease/exonuclease/phosphatase domain-containing protein</fullName>
    </recommendedName>
</protein>
<dbReference type="InterPro" id="IPR036691">
    <property type="entry name" value="Endo/exonu/phosph_ase_sf"/>
</dbReference>
<dbReference type="RefSeq" id="WP_111551038.1">
    <property type="nucleotide sequence ID" value="NZ_LIQE01000070.1"/>
</dbReference>
<evidence type="ECO:0000313" key="3">
    <source>
        <dbReference type="EMBL" id="RAK12356.1"/>
    </source>
</evidence>
<dbReference type="InterPro" id="IPR005135">
    <property type="entry name" value="Endo/exonuclease/phosphatase"/>
</dbReference>
<dbReference type="NCBIfam" id="NF033681">
    <property type="entry name" value="ExeM_NucH_DNase"/>
    <property type="match status" value="1"/>
</dbReference>
<gene>
    <name evidence="3" type="ORF">ATI53_104425</name>
</gene>
<dbReference type="Gene3D" id="2.150.10.10">
    <property type="entry name" value="Serralysin-like metalloprotease, C-terminal"/>
    <property type="match status" value="1"/>
</dbReference>
<dbReference type="OrthoDB" id="9773411at2"/>
<dbReference type="InterPro" id="IPR047971">
    <property type="entry name" value="ExeM-like"/>
</dbReference>
<organism evidence="3 4">
    <name type="scientific">Salipiger aestuarii</name>
    <dbReference type="NCBI Taxonomy" id="568098"/>
    <lineage>
        <taxon>Bacteria</taxon>
        <taxon>Pseudomonadati</taxon>
        <taxon>Pseudomonadota</taxon>
        <taxon>Alphaproteobacteria</taxon>
        <taxon>Rhodobacterales</taxon>
        <taxon>Roseobacteraceae</taxon>
        <taxon>Salipiger</taxon>
    </lineage>
</organism>
<dbReference type="Proteomes" id="UP000249165">
    <property type="component" value="Unassembled WGS sequence"/>
</dbReference>
<dbReference type="AlphaFoldDB" id="A0A327XWS8"/>
<reference evidence="3 4" key="1">
    <citation type="submission" date="2018-06" db="EMBL/GenBank/DDBJ databases">
        <title>Genomic Encyclopedia of Archaeal and Bacterial Type Strains, Phase II (KMG-II): from individual species to whole genera.</title>
        <authorList>
            <person name="Goeker M."/>
        </authorList>
    </citation>
    <scope>NUCLEOTIDE SEQUENCE [LARGE SCALE GENOMIC DNA]</scope>
    <source>
        <strain evidence="3 4">DSM 22011</strain>
    </source>
</reference>
<evidence type="ECO:0000313" key="4">
    <source>
        <dbReference type="Proteomes" id="UP000249165"/>
    </source>
</evidence>
<feature type="domain" description="Endonuclease/exonuclease/phosphatase" evidence="2">
    <location>
        <begin position="663"/>
        <end position="977"/>
    </location>
</feature>
<name>A0A327XWS8_9RHOB</name>
<dbReference type="EMBL" id="QLMG01000044">
    <property type="protein sequence ID" value="RAK12356.1"/>
    <property type="molecule type" value="Genomic_DNA"/>
</dbReference>
<dbReference type="PANTHER" id="PTHR42834">
    <property type="entry name" value="ENDONUCLEASE/EXONUCLEASE/PHOSPHATASE FAMILY PROTEIN (AFU_ORTHOLOGUE AFUA_3G09210)"/>
    <property type="match status" value="1"/>
</dbReference>